<dbReference type="SUPFAM" id="SSF56801">
    <property type="entry name" value="Acetyl-CoA synthetase-like"/>
    <property type="match status" value="1"/>
</dbReference>
<dbReference type="PROSITE" id="PS00455">
    <property type="entry name" value="AMP_BINDING"/>
    <property type="match status" value="1"/>
</dbReference>
<dbReference type="RefSeq" id="WP_201958865.1">
    <property type="nucleotide sequence ID" value="NZ_JAERRJ010000046.1"/>
</dbReference>
<dbReference type="Pfam" id="PF00668">
    <property type="entry name" value="Condensation"/>
    <property type="match status" value="1"/>
</dbReference>
<reference evidence="3 4" key="1">
    <citation type="submission" date="2021-01" db="EMBL/GenBank/DDBJ databases">
        <title>WGS of actinomycetes isolated from Thailand.</title>
        <authorList>
            <person name="Thawai C."/>
        </authorList>
    </citation>
    <scope>NUCLEOTIDE SEQUENCE [LARGE SCALE GENOMIC DNA]</scope>
    <source>
        <strain evidence="3 4">LPG 2</strain>
    </source>
</reference>
<dbReference type="InterPro" id="IPR023213">
    <property type="entry name" value="CAT-like_dom_sf"/>
</dbReference>
<dbReference type="InterPro" id="IPR020845">
    <property type="entry name" value="AMP-binding_CS"/>
</dbReference>
<feature type="domain" description="Condensation" evidence="2">
    <location>
        <begin position="7"/>
        <end position="291"/>
    </location>
</feature>
<feature type="domain" description="AMP-dependent synthetase/ligase" evidence="1">
    <location>
        <begin position="313"/>
        <end position="472"/>
    </location>
</feature>
<accession>A0ABS1MI57</accession>
<dbReference type="Gene3D" id="3.30.559.10">
    <property type="entry name" value="Chloramphenicol acetyltransferase-like domain"/>
    <property type="match status" value="1"/>
</dbReference>
<dbReference type="InterPro" id="IPR001242">
    <property type="entry name" value="Condensation_dom"/>
</dbReference>
<dbReference type="Gene3D" id="3.40.50.980">
    <property type="match status" value="2"/>
</dbReference>
<dbReference type="InterPro" id="IPR000873">
    <property type="entry name" value="AMP-dep_synth/lig_dom"/>
</dbReference>
<keyword evidence="4" id="KW-1185">Reference proteome</keyword>
<gene>
    <name evidence="3" type="ORF">JK358_38720</name>
</gene>
<dbReference type="Gene3D" id="3.30.559.30">
    <property type="entry name" value="Nonribosomal peptide synthetase, condensation domain"/>
    <property type="match status" value="1"/>
</dbReference>
<comment type="caution">
    <text evidence="3">The sequence shown here is derived from an EMBL/GenBank/DDBJ whole genome shotgun (WGS) entry which is preliminary data.</text>
</comment>
<name>A0ABS1MI57_9NOCA</name>
<evidence type="ECO:0000259" key="2">
    <source>
        <dbReference type="Pfam" id="PF00668"/>
    </source>
</evidence>
<organism evidence="3 4">
    <name type="scientific">Nocardia acididurans</name>
    <dbReference type="NCBI Taxonomy" id="2802282"/>
    <lineage>
        <taxon>Bacteria</taxon>
        <taxon>Bacillati</taxon>
        <taxon>Actinomycetota</taxon>
        <taxon>Actinomycetes</taxon>
        <taxon>Mycobacteriales</taxon>
        <taxon>Nocardiaceae</taxon>
        <taxon>Nocardia</taxon>
    </lineage>
</organism>
<sequence length="473" mass="51192">MPDWAPLPVQYADYTLWQREWLGDLDDPTSEINTQLDYWRQALAGLPDRLQLPTDRPYPAVADYRGGTVDLSFDPAVRVVVENLARRERVTVSMVLQAALTGLFFKLGAGEDIAIGSPIAGRTDEALNDLVGFFVNAWVLRVSAHADMSFRDLLSQVRDKALAAYDNQDIPFERLVELLNPDRSAAHQPLFQVALTFQNNVVPNIVLPGVEVTPVPPRLGVSRFDLWFNIFDAIDGSGWDGYVEYSVGLFDRATVESFVAQFKTILTAVTEDPDTRVGSVELLGEAERRELAVWGGRGAGAALVSGVSVPELFAVQVARTPDAVAVVFEDRSWTYRELDEASGRLAGVLADAGVSVGDLVGLLLPRSEFTVIAVLAVLKAGAGYVPIDVAYPDERIQFILADATPVAVVTTAEYVDRIEGLGRLSGTLPAVVLDVADPSIDAHAVSVLPYPTPQHTAYVIYTSGTTGVPKGVA</sequence>
<dbReference type="Proteomes" id="UP000602198">
    <property type="component" value="Unassembled WGS sequence"/>
</dbReference>
<protein>
    <submittedName>
        <fullName evidence="3">AMP-binding protein</fullName>
    </submittedName>
</protein>
<evidence type="ECO:0000313" key="3">
    <source>
        <dbReference type="EMBL" id="MBL1080345.1"/>
    </source>
</evidence>
<dbReference type="Pfam" id="PF00501">
    <property type="entry name" value="AMP-binding"/>
    <property type="match status" value="1"/>
</dbReference>
<feature type="non-terminal residue" evidence="3">
    <location>
        <position position="473"/>
    </location>
</feature>
<dbReference type="EMBL" id="JAERRJ010000046">
    <property type="protein sequence ID" value="MBL1080345.1"/>
    <property type="molecule type" value="Genomic_DNA"/>
</dbReference>
<dbReference type="PANTHER" id="PTHR45527">
    <property type="entry name" value="NONRIBOSOMAL PEPTIDE SYNTHETASE"/>
    <property type="match status" value="1"/>
</dbReference>
<dbReference type="SUPFAM" id="SSF52777">
    <property type="entry name" value="CoA-dependent acyltransferases"/>
    <property type="match status" value="1"/>
</dbReference>
<evidence type="ECO:0000313" key="4">
    <source>
        <dbReference type="Proteomes" id="UP000602198"/>
    </source>
</evidence>
<proteinExistence type="predicted"/>
<evidence type="ECO:0000259" key="1">
    <source>
        <dbReference type="Pfam" id="PF00501"/>
    </source>
</evidence>
<dbReference type="PANTHER" id="PTHR45527:SF1">
    <property type="entry name" value="FATTY ACID SYNTHASE"/>
    <property type="match status" value="1"/>
</dbReference>